<accession>A0ACB5RSB6</accession>
<evidence type="ECO:0000313" key="1">
    <source>
        <dbReference type="EMBL" id="GME23396.1"/>
    </source>
</evidence>
<dbReference type="EMBL" id="BSXG01000007">
    <property type="protein sequence ID" value="GME23396.1"/>
    <property type="molecule type" value="Genomic_DNA"/>
</dbReference>
<evidence type="ECO:0000313" key="2">
    <source>
        <dbReference type="Proteomes" id="UP001165186"/>
    </source>
</evidence>
<sequence>MGYQSPQFRRKAQLLITTAATLLLFILILKKHIKHVEHPSPDDRVSGGPLPEQSSLSPALSPNSTSCRDLPGADSILVILKTGATEAHAKLPIHFNTTFRCTPHYAIYSDLDEEILGHTVHDTLSAVPASARAADPDAFSFYDLLHAWHRSGIDLGTLSTSSTFIHDAAWGLDKWKFLPLAQHALATAPPQTRWIVFAEADTALVWSNVLRWLARLDAGRAWYLGGPAWLDGAAFAHGGSGYVLSRPALEMLVAALDAEPERFVEMTADAWAGDYVLARALEGVGVALTPAWPMLQGETPYTLDYTAEHWCFPVVSWHHMPKEWVAAVWEFEREWLEGGRGPIRHLDVFERFVAGLVRVSERANWDNLSPDGLSVEEWPEGVKSARECRRVCEEEMEDCVQWLFVVDGTCRTGTAVRLGEAVEEVDGEGVWITSGWVVERIDKFVKDMEGCRRGDWIVG</sequence>
<organism evidence="1 2">
    <name type="scientific">Neofusicoccum parvum</name>
    <dbReference type="NCBI Taxonomy" id="310453"/>
    <lineage>
        <taxon>Eukaryota</taxon>
        <taxon>Fungi</taxon>
        <taxon>Dikarya</taxon>
        <taxon>Ascomycota</taxon>
        <taxon>Pezizomycotina</taxon>
        <taxon>Dothideomycetes</taxon>
        <taxon>Dothideomycetes incertae sedis</taxon>
        <taxon>Botryosphaeriales</taxon>
        <taxon>Botryosphaeriaceae</taxon>
        <taxon>Neofusicoccum</taxon>
    </lineage>
</organism>
<reference evidence="1" key="1">
    <citation type="submission" date="2024-09" db="EMBL/GenBank/DDBJ databases">
        <title>Draft Genome Sequences of Neofusicoccum parvum.</title>
        <authorList>
            <person name="Ashida A."/>
            <person name="Camagna M."/>
            <person name="Tanaka A."/>
            <person name="Takemoto D."/>
        </authorList>
    </citation>
    <scope>NUCLEOTIDE SEQUENCE</scope>
    <source>
        <strain evidence="1">PPO83</strain>
    </source>
</reference>
<name>A0ACB5RSB6_9PEZI</name>
<protein>
    <submittedName>
        <fullName evidence="1">Uncharacterized protein</fullName>
    </submittedName>
</protein>
<dbReference type="Proteomes" id="UP001165186">
    <property type="component" value="Unassembled WGS sequence"/>
</dbReference>
<keyword evidence="2" id="KW-1185">Reference proteome</keyword>
<comment type="caution">
    <text evidence="1">The sequence shown here is derived from an EMBL/GenBank/DDBJ whole genome shotgun (WGS) entry which is preliminary data.</text>
</comment>
<proteinExistence type="predicted"/>
<gene>
    <name evidence="1" type="primary">g6191</name>
    <name evidence="1" type="ORF">NpPPO83_00006191</name>
</gene>